<name>A0A5J4RZT6_9ZZZZ</name>
<dbReference type="AlphaFoldDB" id="A0A5J4RZT6"/>
<dbReference type="EMBL" id="SNRY01000544">
    <property type="protein sequence ID" value="KAA6339339.1"/>
    <property type="molecule type" value="Genomic_DNA"/>
</dbReference>
<protein>
    <recommendedName>
        <fullName evidence="2">Ribbon-helix-helix protein CopG domain-containing protein</fullName>
    </recommendedName>
</protein>
<evidence type="ECO:0008006" key="2">
    <source>
        <dbReference type="Google" id="ProtNLM"/>
    </source>
</evidence>
<organism evidence="1">
    <name type="scientific">termite gut metagenome</name>
    <dbReference type="NCBI Taxonomy" id="433724"/>
    <lineage>
        <taxon>unclassified sequences</taxon>
        <taxon>metagenomes</taxon>
        <taxon>organismal metagenomes</taxon>
    </lineage>
</organism>
<evidence type="ECO:0000313" key="1">
    <source>
        <dbReference type="EMBL" id="KAA6339339.1"/>
    </source>
</evidence>
<comment type="caution">
    <text evidence="1">The sequence shown here is derived from an EMBL/GenBank/DDBJ whole genome shotgun (WGS) entry which is preliminary data.</text>
</comment>
<sequence>MKHAKIAAESSKRQYRMTCLLGKSEKLIVDNYLEKYKIKNRSQWVREALFAHIYKMRDADYPTLFDEHTMRR</sequence>
<accession>A0A5J4RZT6</accession>
<reference evidence="1" key="1">
    <citation type="submission" date="2019-03" db="EMBL/GenBank/DDBJ databases">
        <title>Single cell metagenomics reveals metabolic interactions within the superorganism composed of flagellate Streblomastix strix and complex community of Bacteroidetes bacteria on its surface.</title>
        <authorList>
            <person name="Treitli S.C."/>
            <person name="Kolisko M."/>
            <person name="Husnik F."/>
            <person name="Keeling P."/>
            <person name="Hampl V."/>
        </authorList>
    </citation>
    <scope>NUCLEOTIDE SEQUENCE</scope>
    <source>
        <strain evidence="1">STM</strain>
    </source>
</reference>
<proteinExistence type="predicted"/>
<gene>
    <name evidence="1" type="ORF">EZS27_012725</name>
</gene>